<reference evidence="1" key="1">
    <citation type="submission" date="2018-05" db="EMBL/GenBank/DDBJ databases">
        <authorList>
            <person name="Lanie J.A."/>
            <person name="Ng W.-L."/>
            <person name="Kazmierczak K.M."/>
            <person name="Andrzejewski T.M."/>
            <person name="Davidsen T.M."/>
            <person name="Wayne K.J."/>
            <person name="Tettelin H."/>
            <person name="Glass J.I."/>
            <person name="Rusch D."/>
            <person name="Podicherti R."/>
            <person name="Tsui H.-C.T."/>
            <person name="Winkler M.E."/>
        </authorList>
    </citation>
    <scope>NUCLEOTIDE SEQUENCE</scope>
</reference>
<proteinExistence type="predicted"/>
<gene>
    <name evidence="1" type="ORF">METZ01_LOCUS133814</name>
</gene>
<name>A0A381YVH9_9ZZZZ</name>
<dbReference type="EMBL" id="UINC01019155">
    <property type="protein sequence ID" value="SVA80960.1"/>
    <property type="molecule type" value="Genomic_DNA"/>
</dbReference>
<dbReference type="InterPro" id="IPR053143">
    <property type="entry name" value="Arylsulfate_ST"/>
</dbReference>
<dbReference type="InterPro" id="IPR010262">
    <property type="entry name" value="Arylsulfotransferase_bact"/>
</dbReference>
<feature type="non-terminal residue" evidence="1">
    <location>
        <position position="306"/>
    </location>
</feature>
<protein>
    <recommendedName>
        <fullName evidence="2">Arylsulfotransferase (ASST)</fullName>
    </recommendedName>
</protein>
<dbReference type="GO" id="GO:0004062">
    <property type="term" value="F:aryl sulfotransferase activity"/>
    <property type="evidence" value="ECO:0007669"/>
    <property type="project" value="InterPro"/>
</dbReference>
<evidence type="ECO:0000313" key="1">
    <source>
        <dbReference type="EMBL" id="SVA80960.1"/>
    </source>
</evidence>
<dbReference type="PANTHER" id="PTHR35340">
    <property type="entry name" value="PQQ ENZYME REPEAT PROTEIN-RELATED"/>
    <property type="match status" value="1"/>
</dbReference>
<accession>A0A381YVH9</accession>
<organism evidence="1">
    <name type="scientific">marine metagenome</name>
    <dbReference type="NCBI Taxonomy" id="408172"/>
    <lineage>
        <taxon>unclassified sequences</taxon>
        <taxon>metagenomes</taxon>
        <taxon>ecological metagenomes</taxon>
    </lineage>
</organism>
<dbReference type="Pfam" id="PF05935">
    <property type="entry name" value="Arylsulfotrans"/>
    <property type="match status" value="1"/>
</dbReference>
<dbReference type="AlphaFoldDB" id="A0A381YVH9"/>
<dbReference type="PANTHER" id="PTHR35340:SF5">
    <property type="entry name" value="ASST-DOMAIN-CONTAINING PROTEIN"/>
    <property type="match status" value="1"/>
</dbReference>
<evidence type="ECO:0008006" key="2">
    <source>
        <dbReference type="Google" id="ProtNLM"/>
    </source>
</evidence>
<sequence length="306" mass="33727">MLQKVMKGFCLKKNSNIVIIFWFTSLLLSQDVFEGYTLFTPGGGGGGGSATTYLKDNNLNNIQTWNHSNGPASMPYLISGDEPGWENTLLVYPYRVNDPSMESGGVGGAFEVLTWDGELVWEYELSNSDYQHHHDVEPLPNGNVLMIAWEKKTSTEAYAAGRTSLNGNPLNQMWSSAIFEIEHNGDGEVVWEWHLWDHLIQDADSGDDNYGVVADHPELFDINNGNVGGGGGPGGANADWMHLNAISYNAEYDQIVISSHHQDEIFVIDHSTTTEEAAGHEGGNYGKGGDFLYRWGNPQNYDRGSS</sequence>